<dbReference type="InterPro" id="IPR045086">
    <property type="entry name" value="OBG_GTPase"/>
</dbReference>
<dbReference type="Proteomes" id="UP001474181">
    <property type="component" value="Unassembled WGS sequence"/>
</dbReference>
<dbReference type="PANTHER" id="PTHR11702">
    <property type="entry name" value="DEVELOPMENTALLY REGULATED GTP-BINDING PROTEIN-RELATED"/>
    <property type="match status" value="1"/>
</dbReference>
<dbReference type="Pfam" id="PF01018">
    <property type="entry name" value="GTP1_OBG"/>
    <property type="match status" value="1"/>
</dbReference>
<evidence type="ECO:0000313" key="4">
    <source>
        <dbReference type="Proteomes" id="UP001474181"/>
    </source>
</evidence>
<reference evidence="3 4" key="1">
    <citation type="submission" date="2024-06" db="EMBL/GenBank/DDBJ databases">
        <title>The Natural Products Discovery Center: Release of the First 8490 Sequenced Strains for Exploring Actinobacteria Biosynthetic Diversity.</title>
        <authorList>
            <person name="Kalkreuter E."/>
            <person name="Kautsar S.A."/>
            <person name="Yang D."/>
            <person name="Bader C.D."/>
            <person name="Teijaro C.N."/>
            <person name="Fluegel L."/>
            <person name="Davis C.M."/>
            <person name="Simpson J.R."/>
            <person name="Lauterbach L."/>
            <person name="Steele A.D."/>
            <person name="Gui C."/>
            <person name="Meng S."/>
            <person name="Li G."/>
            <person name="Viehrig K."/>
            <person name="Ye F."/>
            <person name="Su P."/>
            <person name="Kiefer A.F."/>
            <person name="Nichols A."/>
            <person name="Cepeda A.J."/>
            <person name="Yan W."/>
            <person name="Fan B."/>
            <person name="Jiang Y."/>
            <person name="Adhikari A."/>
            <person name="Zheng C.-J."/>
            <person name="Schuster L."/>
            <person name="Cowan T.M."/>
            <person name="Smanski M.J."/>
            <person name="Chevrette M.G."/>
            <person name="De Carvalho L.P.S."/>
            <person name="Shen B."/>
        </authorList>
    </citation>
    <scope>NUCLEOTIDE SEQUENCE [LARGE SCALE GENOMIC DNA]</scope>
    <source>
        <strain evidence="3 4">NPDC000234</strain>
    </source>
</reference>
<sequence>MTTFVDRVELHIAAGNGGHGCASVHREKFKPLGGPDGGNGGRGGDVILTVDQSVTTLLDYHHSPHRKATNGKPGEGGNRAGKDGQDLVLPVPDGTVVLDQAGNVLADLVGHGTSYVAAQGGRGGLGN</sequence>
<dbReference type="PANTHER" id="PTHR11702:SF31">
    <property type="entry name" value="MITOCHONDRIAL RIBOSOME-ASSOCIATED GTPASE 2"/>
    <property type="match status" value="1"/>
</dbReference>
<gene>
    <name evidence="3" type="primary">obgE</name>
    <name evidence="3" type="synonym">cgtA</name>
    <name evidence="3" type="synonym">obg</name>
    <name evidence="3" type="synonym">yhbZ</name>
    <name evidence="3" type="ORF">ABT404_53245</name>
</gene>
<feature type="domain" description="Obg" evidence="2">
    <location>
        <begin position="2"/>
        <end position="127"/>
    </location>
</feature>
<comment type="caution">
    <text evidence="3">The sequence shown here is derived from an EMBL/GenBank/DDBJ whole genome shotgun (WGS) entry which is preliminary data.</text>
</comment>
<protein>
    <submittedName>
        <fullName evidence="3">GTPase ObgE</fullName>
    </submittedName>
</protein>
<feature type="non-terminal residue" evidence="3">
    <location>
        <position position="127"/>
    </location>
</feature>
<evidence type="ECO:0000313" key="3">
    <source>
        <dbReference type="EMBL" id="MER7188131.1"/>
    </source>
</evidence>
<dbReference type="InterPro" id="IPR006169">
    <property type="entry name" value="GTP1_OBG_dom"/>
</dbReference>
<organism evidence="3 4">
    <name type="scientific">Streptomyces hyaluromycini</name>
    <dbReference type="NCBI Taxonomy" id="1377993"/>
    <lineage>
        <taxon>Bacteria</taxon>
        <taxon>Bacillati</taxon>
        <taxon>Actinomycetota</taxon>
        <taxon>Actinomycetes</taxon>
        <taxon>Kitasatosporales</taxon>
        <taxon>Streptomycetaceae</taxon>
        <taxon>Streptomyces</taxon>
    </lineage>
</organism>
<dbReference type="Gene3D" id="2.70.210.12">
    <property type="entry name" value="GTP1/OBG domain"/>
    <property type="match status" value="1"/>
</dbReference>
<proteinExistence type="predicted"/>
<dbReference type="PROSITE" id="PS51883">
    <property type="entry name" value="OBG"/>
    <property type="match status" value="1"/>
</dbReference>
<evidence type="ECO:0000259" key="2">
    <source>
        <dbReference type="PROSITE" id="PS51883"/>
    </source>
</evidence>
<accession>A0ABV1XGH8</accession>
<keyword evidence="4" id="KW-1185">Reference proteome</keyword>
<name>A0ABV1XGH8_9ACTN</name>
<feature type="region of interest" description="Disordered" evidence="1">
    <location>
        <begin position="60"/>
        <end position="88"/>
    </location>
</feature>
<evidence type="ECO:0000256" key="1">
    <source>
        <dbReference type="SAM" id="MobiDB-lite"/>
    </source>
</evidence>
<dbReference type="EMBL" id="JBEPEK010001059">
    <property type="protein sequence ID" value="MER7188131.1"/>
    <property type="molecule type" value="Genomic_DNA"/>
</dbReference>
<dbReference type="SUPFAM" id="SSF82051">
    <property type="entry name" value="Obg GTP-binding protein N-terminal domain"/>
    <property type="match status" value="1"/>
</dbReference>
<dbReference type="InterPro" id="IPR036726">
    <property type="entry name" value="GTP1_OBG_dom_sf"/>
</dbReference>